<accession>A0A7J5TWT0</accession>
<dbReference type="AlphaFoldDB" id="A0A7J5TWT0"/>
<keyword evidence="2" id="KW-0472">Membrane</keyword>
<feature type="transmembrane region" description="Helical" evidence="2">
    <location>
        <begin position="52"/>
        <end position="71"/>
    </location>
</feature>
<feature type="region of interest" description="Disordered" evidence="1">
    <location>
        <begin position="98"/>
        <end position="160"/>
    </location>
</feature>
<dbReference type="RefSeq" id="WP_152125203.1">
    <property type="nucleotide sequence ID" value="NZ_WELI01000006.1"/>
</dbReference>
<dbReference type="Proteomes" id="UP000488299">
    <property type="component" value="Unassembled WGS sequence"/>
</dbReference>
<organism evidence="3 4">
    <name type="scientific">Rudanella paleaurantiibacter</name>
    <dbReference type="NCBI Taxonomy" id="2614655"/>
    <lineage>
        <taxon>Bacteria</taxon>
        <taxon>Pseudomonadati</taxon>
        <taxon>Bacteroidota</taxon>
        <taxon>Cytophagia</taxon>
        <taxon>Cytophagales</taxon>
        <taxon>Cytophagaceae</taxon>
        <taxon>Rudanella</taxon>
    </lineage>
</organism>
<evidence type="ECO:0000313" key="3">
    <source>
        <dbReference type="EMBL" id="KAB7729092.1"/>
    </source>
</evidence>
<keyword evidence="2" id="KW-0812">Transmembrane</keyword>
<proteinExistence type="predicted"/>
<comment type="caution">
    <text evidence="3">The sequence shown here is derived from an EMBL/GenBank/DDBJ whole genome shotgun (WGS) entry which is preliminary data.</text>
</comment>
<keyword evidence="4" id="KW-1185">Reference proteome</keyword>
<gene>
    <name evidence="3" type="ORF">F5984_15700</name>
</gene>
<reference evidence="3 4" key="1">
    <citation type="submission" date="2019-10" db="EMBL/GenBank/DDBJ databases">
        <title>Rudanella paleaurantiibacter sp. nov., isolated from sludge.</title>
        <authorList>
            <person name="Xu S.Q."/>
        </authorList>
    </citation>
    <scope>NUCLEOTIDE SEQUENCE [LARGE SCALE GENOMIC DNA]</scope>
    <source>
        <strain evidence="3 4">HX-22-17</strain>
    </source>
</reference>
<protein>
    <submittedName>
        <fullName evidence="3">Uncharacterized protein</fullName>
    </submittedName>
</protein>
<name>A0A7J5TWT0_9BACT</name>
<evidence type="ECO:0000313" key="4">
    <source>
        <dbReference type="Proteomes" id="UP000488299"/>
    </source>
</evidence>
<dbReference type="EMBL" id="WELI01000006">
    <property type="protein sequence ID" value="KAB7729092.1"/>
    <property type="molecule type" value="Genomic_DNA"/>
</dbReference>
<evidence type="ECO:0000256" key="1">
    <source>
        <dbReference type="SAM" id="MobiDB-lite"/>
    </source>
</evidence>
<sequence length="449" mass="50002">MKNIDPENIQPDDWEDGFRQRFADFRANPPDHALNRILTDLQARKPAPGFRYGRLLIGVSLLALLTGSWFLSRSFEPGPIPIATSASRVSSLLLTPNHTPANQPMKGLSQQRKTKAAQPVEQNNESIRPIILLDPNDRTAPTATPTLVRLGSRPKSTEPPIHAVLPQREAGAGLVSINPSFAAQTAIPLEKQAHWTNPSEPVEDLRSRPFRGYGKVHFPTIQAPVADEAAPQQPVVSRQRPISFVSFMPLYLYQRINPIQNDGVLVRDLSTQHALSTERVGVRIQAGVEWPLSKKVSLRTSLAYNHLSQQVTYTTRNPTPDSVRVERIDEKTVRVTPFYSDKRVETRANWHFVGVGTELVWRVGSLGAWRHYTTMGTTVGLMIGPAQTRTGHPVSGFVQAAYGIERAIGGSLWLRVAPTVQYGLNTLSDRESLFRIRPYTYGLTVGLRR</sequence>
<evidence type="ECO:0000256" key="2">
    <source>
        <dbReference type="SAM" id="Phobius"/>
    </source>
</evidence>
<keyword evidence="2" id="KW-1133">Transmembrane helix</keyword>